<protein>
    <recommendedName>
        <fullName evidence="3">Aminotransferase class III</fullName>
    </recommendedName>
</protein>
<keyword evidence="2" id="KW-1185">Reference proteome</keyword>
<proteinExistence type="predicted"/>
<gene>
    <name evidence="1" type="ORF">SVIO_081370</name>
</gene>
<dbReference type="SUPFAM" id="SSF53383">
    <property type="entry name" value="PLP-dependent transferases"/>
    <property type="match status" value="1"/>
</dbReference>
<dbReference type="EMBL" id="BJHW01000001">
    <property type="protein sequence ID" value="GDY57514.1"/>
    <property type="molecule type" value="Genomic_DNA"/>
</dbReference>
<dbReference type="AlphaFoldDB" id="A0A4D4LAY3"/>
<comment type="caution">
    <text evidence="1">The sequence shown here is derived from an EMBL/GenBank/DDBJ whole genome shotgun (WGS) entry which is preliminary data.</text>
</comment>
<sequence>MLEAAREGGLLIGKGGGHNSSVLRIAPPLSLTVAEAEEGAEILEAALRTALETTRSGRSAS</sequence>
<dbReference type="Gene3D" id="3.90.1150.10">
    <property type="entry name" value="Aspartate Aminotransferase, domain 1"/>
    <property type="match status" value="1"/>
</dbReference>
<dbReference type="Proteomes" id="UP000301309">
    <property type="component" value="Unassembled WGS sequence"/>
</dbReference>
<evidence type="ECO:0000313" key="2">
    <source>
        <dbReference type="Proteomes" id="UP000301309"/>
    </source>
</evidence>
<evidence type="ECO:0000313" key="1">
    <source>
        <dbReference type="EMBL" id="GDY57514.1"/>
    </source>
</evidence>
<name>A0A4D4LAY3_STRVO</name>
<dbReference type="InterPro" id="IPR015424">
    <property type="entry name" value="PyrdxlP-dep_Trfase"/>
</dbReference>
<dbReference type="InterPro" id="IPR015422">
    <property type="entry name" value="PyrdxlP-dep_Trfase_small"/>
</dbReference>
<accession>A0A4D4LAY3</accession>
<organism evidence="1 2">
    <name type="scientific">Streptomyces violaceusniger</name>
    <dbReference type="NCBI Taxonomy" id="68280"/>
    <lineage>
        <taxon>Bacteria</taxon>
        <taxon>Bacillati</taxon>
        <taxon>Actinomycetota</taxon>
        <taxon>Actinomycetes</taxon>
        <taxon>Kitasatosporales</taxon>
        <taxon>Streptomycetaceae</taxon>
        <taxon>Streptomyces</taxon>
        <taxon>Streptomyces violaceusniger group</taxon>
    </lineage>
</organism>
<reference evidence="1 2" key="1">
    <citation type="journal article" date="2020" name="Int. J. Syst. Evol. Microbiol.">
        <title>Reclassification of Streptomyces castelarensis and Streptomyces sporoclivatus as later heterotypic synonyms of Streptomyces antimycoticus.</title>
        <authorList>
            <person name="Komaki H."/>
            <person name="Tamura T."/>
        </authorList>
    </citation>
    <scope>NUCLEOTIDE SEQUENCE [LARGE SCALE GENOMIC DNA]</scope>
    <source>
        <strain evidence="1 2">NBRC 13459</strain>
    </source>
</reference>
<evidence type="ECO:0008006" key="3">
    <source>
        <dbReference type="Google" id="ProtNLM"/>
    </source>
</evidence>